<dbReference type="InterPro" id="IPR007219">
    <property type="entry name" value="XnlR_reg_dom"/>
</dbReference>
<organism evidence="8 9">
    <name type="scientific">Penicillium camemberti (strain FM 013)</name>
    <dbReference type="NCBI Taxonomy" id="1429867"/>
    <lineage>
        <taxon>Eukaryota</taxon>
        <taxon>Fungi</taxon>
        <taxon>Dikarya</taxon>
        <taxon>Ascomycota</taxon>
        <taxon>Pezizomycotina</taxon>
        <taxon>Eurotiomycetes</taxon>
        <taxon>Eurotiomycetidae</taxon>
        <taxon>Eurotiales</taxon>
        <taxon>Aspergillaceae</taxon>
        <taxon>Penicillium</taxon>
    </lineage>
</organism>
<gene>
    <name evidence="8" type="ORF">PCAMFM013_S016g000292</name>
</gene>
<dbReference type="GO" id="GO:0006351">
    <property type="term" value="P:DNA-templated transcription"/>
    <property type="evidence" value="ECO:0007669"/>
    <property type="project" value="InterPro"/>
</dbReference>
<feature type="region of interest" description="Disordered" evidence="6">
    <location>
        <begin position="1"/>
        <end position="23"/>
    </location>
</feature>
<reference evidence="8 9" key="1">
    <citation type="journal article" date="2014" name="Nat. Commun.">
        <title>Multiple recent horizontal transfers of a large genomic region in cheese making fungi.</title>
        <authorList>
            <person name="Cheeseman K."/>
            <person name="Ropars J."/>
            <person name="Renault P."/>
            <person name="Dupont J."/>
            <person name="Gouzy J."/>
            <person name="Branca A."/>
            <person name="Abraham A.L."/>
            <person name="Ceppi M."/>
            <person name="Conseiller E."/>
            <person name="Debuchy R."/>
            <person name="Malagnac F."/>
            <person name="Goarin A."/>
            <person name="Silar P."/>
            <person name="Lacoste S."/>
            <person name="Sallet E."/>
            <person name="Bensimon A."/>
            <person name="Giraud T."/>
            <person name="Brygoo Y."/>
        </authorList>
    </citation>
    <scope>NUCLEOTIDE SEQUENCE [LARGE SCALE GENOMIC DNA]</scope>
    <source>
        <strain evidence="9">FM 013</strain>
    </source>
</reference>
<dbReference type="SUPFAM" id="SSF57701">
    <property type="entry name" value="Zn2/Cys6 DNA-binding domain"/>
    <property type="match status" value="1"/>
</dbReference>
<feature type="domain" description="Zn(2)-C6 fungal-type" evidence="7">
    <location>
        <begin position="28"/>
        <end position="61"/>
    </location>
</feature>
<keyword evidence="4" id="KW-0804">Transcription</keyword>
<dbReference type="PROSITE" id="PS50048">
    <property type="entry name" value="ZN2_CY6_FUNGAL_2"/>
    <property type="match status" value="1"/>
</dbReference>
<dbReference type="GO" id="GO:0000435">
    <property type="term" value="P:positive regulation of transcription from RNA polymerase II promoter by galactose"/>
    <property type="evidence" value="ECO:0007669"/>
    <property type="project" value="TreeGrafter"/>
</dbReference>
<feature type="region of interest" description="Disordered" evidence="6">
    <location>
        <begin position="652"/>
        <end position="681"/>
    </location>
</feature>
<feature type="region of interest" description="Disordered" evidence="6">
    <location>
        <begin position="163"/>
        <end position="190"/>
    </location>
</feature>
<dbReference type="AlphaFoldDB" id="A0A0G4PIL0"/>
<keyword evidence="9" id="KW-1185">Reference proteome</keyword>
<dbReference type="InterPro" id="IPR051127">
    <property type="entry name" value="Fungal_SecMet_Regulators"/>
</dbReference>
<proteinExistence type="predicted"/>
<sequence>MSESFERSAPRSSSAQSSSPKRRRVALACQHCRERKVRCDGDRPRCGACRRRGIADQPCEYLVMADTAKYQTERAYLHSLRAHLADLEGTVQPPESPRQTGAALPDRDSRAENATSPAANTLPMSLAAMGMAVPGTPDAACNDQYYGQSSLVSLVHQYAQSSPGHRSAQSLSRHPMASSMSPASFASGPNVSSSKNMATLLSDDLSLPPRRLADWLLEVYFSNNHIFYPWLHKESFLATYESLWTSHDNNTSRSLPDVGLGGSNCPPSVFNCTLNAVFAIACEFSNMEPRDKRTSSMMFYERMKSLMNIDILDSGSLAHVQALLIVAIYLQCTPYPKRCWNVIGMAHRMAVGLGLQNRRQFRDMTALEQEIRWRAWCACVQMDVIISMTMGRPPMTPDYSRVPLPSPVDDRYLSHGSEGSRQPEGTISTNQFLHENMKLIGILWKVLLKIYHSEDETPEEDRSPTRGNEFKAVMEIDKALEEFESSLPIVFAWKPPNTPSSNPTLRRQSNVLRARYLHLKLLVYRPTLSAYCSAAMSTFGNAQPDSWSIIYQQNAALRCVQAACDLIHSLSKATTEDSTGAWWYGVFYLISAGIVLVLTESSGADFSGITSVQLENSWNECLETLNRMIGVHPSARDYCIALDELRHSHTAKLSRNTGSDQSRASQAPSEAVRNDEISQDPGSLLQTYNTEFGVQGPLFENWETDIGDIMLPAQFLQNLDEEILLPNLF</sequence>
<dbReference type="PANTHER" id="PTHR47424:SF3">
    <property type="entry name" value="REGULATORY PROTEIN GAL4"/>
    <property type="match status" value="1"/>
</dbReference>
<dbReference type="CDD" id="cd12148">
    <property type="entry name" value="fungal_TF_MHR"/>
    <property type="match status" value="1"/>
</dbReference>
<accession>A0A0G4PIL0</accession>
<feature type="compositionally biased region" description="Low complexity" evidence="6">
    <location>
        <begin position="175"/>
        <end position="187"/>
    </location>
</feature>
<feature type="region of interest" description="Disordered" evidence="6">
    <location>
        <begin position="88"/>
        <end position="120"/>
    </location>
</feature>
<dbReference type="GO" id="GO:0008270">
    <property type="term" value="F:zinc ion binding"/>
    <property type="evidence" value="ECO:0007669"/>
    <property type="project" value="InterPro"/>
</dbReference>
<evidence type="ECO:0000259" key="7">
    <source>
        <dbReference type="PROSITE" id="PS50048"/>
    </source>
</evidence>
<dbReference type="SMART" id="SM00066">
    <property type="entry name" value="GAL4"/>
    <property type="match status" value="1"/>
</dbReference>
<dbReference type="GO" id="GO:0000978">
    <property type="term" value="F:RNA polymerase II cis-regulatory region sequence-specific DNA binding"/>
    <property type="evidence" value="ECO:0007669"/>
    <property type="project" value="TreeGrafter"/>
</dbReference>
<dbReference type="Proteomes" id="UP000053732">
    <property type="component" value="Unassembled WGS sequence"/>
</dbReference>
<feature type="compositionally biased region" description="Polar residues" evidence="6">
    <location>
        <begin position="163"/>
        <end position="172"/>
    </location>
</feature>
<protein>
    <submittedName>
        <fullName evidence="8">Fungal transcriptional regulatory protein, N-terminal</fullName>
    </submittedName>
</protein>
<evidence type="ECO:0000256" key="3">
    <source>
        <dbReference type="ARBA" id="ARBA00023125"/>
    </source>
</evidence>
<dbReference type="PANTHER" id="PTHR47424">
    <property type="entry name" value="REGULATORY PROTEIN GAL4"/>
    <property type="match status" value="1"/>
</dbReference>
<evidence type="ECO:0000313" key="9">
    <source>
        <dbReference type="Proteomes" id="UP000053732"/>
    </source>
</evidence>
<dbReference type="Gene3D" id="4.10.240.10">
    <property type="entry name" value="Zn(2)-C6 fungal-type DNA-binding domain"/>
    <property type="match status" value="1"/>
</dbReference>
<evidence type="ECO:0000256" key="6">
    <source>
        <dbReference type="SAM" id="MobiDB-lite"/>
    </source>
</evidence>
<dbReference type="InterPro" id="IPR036864">
    <property type="entry name" value="Zn2-C6_fun-type_DNA-bd_sf"/>
</dbReference>
<dbReference type="STRING" id="1429867.A0A0G4PIL0"/>
<keyword evidence="3" id="KW-0238">DNA-binding</keyword>
<evidence type="ECO:0000313" key="8">
    <source>
        <dbReference type="EMBL" id="CRL26011.1"/>
    </source>
</evidence>
<dbReference type="Pfam" id="PF04082">
    <property type="entry name" value="Fungal_trans"/>
    <property type="match status" value="1"/>
</dbReference>
<keyword evidence="5" id="KW-0539">Nucleus</keyword>
<evidence type="ECO:0000256" key="2">
    <source>
        <dbReference type="ARBA" id="ARBA00023015"/>
    </source>
</evidence>
<dbReference type="InterPro" id="IPR001138">
    <property type="entry name" value="Zn2Cys6_DnaBD"/>
</dbReference>
<dbReference type="CDD" id="cd00067">
    <property type="entry name" value="GAL4"/>
    <property type="match status" value="1"/>
</dbReference>
<keyword evidence="1" id="KW-0479">Metal-binding</keyword>
<name>A0A0G4PIL0_PENC3</name>
<evidence type="ECO:0000256" key="5">
    <source>
        <dbReference type="ARBA" id="ARBA00023242"/>
    </source>
</evidence>
<dbReference type="EMBL" id="HG793149">
    <property type="protein sequence ID" value="CRL26011.1"/>
    <property type="molecule type" value="Genomic_DNA"/>
</dbReference>
<feature type="compositionally biased region" description="Low complexity" evidence="6">
    <location>
        <begin position="10"/>
        <end position="19"/>
    </location>
</feature>
<keyword evidence="2" id="KW-0805">Transcription regulation</keyword>
<dbReference type="SMART" id="SM00906">
    <property type="entry name" value="Fungal_trans"/>
    <property type="match status" value="1"/>
</dbReference>
<evidence type="ECO:0000256" key="4">
    <source>
        <dbReference type="ARBA" id="ARBA00023163"/>
    </source>
</evidence>
<evidence type="ECO:0000256" key="1">
    <source>
        <dbReference type="ARBA" id="ARBA00022723"/>
    </source>
</evidence>
<dbReference type="GO" id="GO:0005634">
    <property type="term" value="C:nucleus"/>
    <property type="evidence" value="ECO:0007669"/>
    <property type="project" value="TreeGrafter"/>
</dbReference>
<dbReference type="Pfam" id="PF00172">
    <property type="entry name" value="Zn_clus"/>
    <property type="match status" value="1"/>
</dbReference>
<feature type="compositionally biased region" description="Polar residues" evidence="6">
    <location>
        <begin position="652"/>
        <end position="668"/>
    </location>
</feature>
<dbReference type="GO" id="GO:0000981">
    <property type="term" value="F:DNA-binding transcription factor activity, RNA polymerase II-specific"/>
    <property type="evidence" value="ECO:0007669"/>
    <property type="project" value="InterPro"/>
</dbReference>